<dbReference type="PATRIC" id="fig|216463.3.peg.2585"/>
<dbReference type="EMBL" id="JZCR01000006">
    <property type="protein sequence ID" value="KJW13587.1"/>
    <property type="molecule type" value="Genomic_DNA"/>
</dbReference>
<dbReference type="AlphaFoldDB" id="A0A0F3RXP8"/>
<sequence length="166" mass="18683">MSPFDKKTLDFDEKMVPLIGVIEKITDCETVPNAQVAQVKQLPFVSFYPVVFDDPVFGDATANDGTFNATISLDVFSNELGQGMQICGDLRSYLLDPYVRQLLRTNAGIAIQKATPVRSRSVTDLPFHAVHHHGFELTIQYWRHYTSPIDVINAVEGFFNTQKEDE</sequence>
<dbReference type="EMBL" id="JZCR01000014">
    <property type="protein sequence ID" value="KJW12867.1"/>
    <property type="molecule type" value="Genomic_DNA"/>
</dbReference>
<dbReference type="OrthoDB" id="2293303at2"/>
<name>A0A0F3RXP8_9LACO</name>
<dbReference type="InterPro" id="IPR057087">
    <property type="entry name" value="Gp12-like"/>
</dbReference>
<dbReference type="STRING" id="216463.VC81_03755"/>
<evidence type="ECO:0000313" key="3">
    <source>
        <dbReference type="EMBL" id="KJW13587.1"/>
    </source>
</evidence>
<proteinExistence type="predicted"/>
<dbReference type="NCBIfam" id="NF047498">
    <property type="entry name" value="LIC_12616_fam"/>
    <property type="match status" value="1"/>
</dbReference>
<reference evidence="3 4" key="1">
    <citation type="submission" date="2015-03" db="EMBL/GenBank/DDBJ databases">
        <authorList>
            <person name="Zheng J."/>
            <person name="Ganezle M."/>
        </authorList>
    </citation>
    <scope>NUCLEOTIDE SEQUENCE [LARGE SCALE GENOMIC DNA]</scope>
    <source>
        <strain evidence="3 4">LP38</strain>
    </source>
</reference>
<gene>
    <name evidence="3" type="ORF">VC81_03755</name>
    <name evidence="2" type="ORF">VC81_06360</name>
</gene>
<dbReference type="Proteomes" id="UP000033491">
    <property type="component" value="Unassembled WGS sequence"/>
</dbReference>
<accession>A0A0F3RXP8</accession>
<dbReference type="RefSeq" id="WP_045806809.1">
    <property type="nucleotide sequence ID" value="NZ_JZCR01000006.1"/>
</dbReference>
<dbReference type="Pfam" id="PF23961">
    <property type="entry name" value="Phage_tail_terminator_9"/>
    <property type="match status" value="1"/>
</dbReference>
<feature type="domain" description="Phage neck terminator protein gp12-like" evidence="1">
    <location>
        <begin position="30"/>
        <end position="157"/>
    </location>
</feature>
<protein>
    <recommendedName>
        <fullName evidence="1">Phage neck terminator protein gp12-like domain-containing protein</fullName>
    </recommendedName>
</protein>
<organism evidence="3 4">
    <name type="scientific">Levilactobacillus spicheri</name>
    <dbReference type="NCBI Taxonomy" id="216463"/>
    <lineage>
        <taxon>Bacteria</taxon>
        <taxon>Bacillati</taxon>
        <taxon>Bacillota</taxon>
        <taxon>Bacilli</taxon>
        <taxon>Lactobacillales</taxon>
        <taxon>Lactobacillaceae</taxon>
        <taxon>Levilactobacillus</taxon>
    </lineage>
</organism>
<evidence type="ECO:0000259" key="1">
    <source>
        <dbReference type="Pfam" id="PF23961"/>
    </source>
</evidence>
<evidence type="ECO:0000313" key="2">
    <source>
        <dbReference type="EMBL" id="KJW12867.1"/>
    </source>
</evidence>
<evidence type="ECO:0000313" key="4">
    <source>
        <dbReference type="Proteomes" id="UP000033491"/>
    </source>
</evidence>
<comment type="caution">
    <text evidence="3">The sequence shown here is derived from an EMBL/GenBank/DDBJ whole genome shotgun (WGS) entry which is preliminary data.</text>
</comment>